<evidence type="ECO:0000313" key="3">
    <source>
        <dbReference type="Proteomes" id="UP000198983"/>
    </source>
</evidence>
<name>A0A1H1TGR5_9ACTN</name>
<feature type="compositionally biased region" description="Basic and acidic residues" evidence="1">
    <location>
        <begin position="154"/>
        <end position="200"/>
    </location>
</feature>
<evidence type="ECO:0000313" key="2">
    <source>
        <dbReference type="EMBL" id="SDS59422.1"/>
    </source>
</evidence>
<dbReference type="OrthoDB" id="4966929at2"/>
<dbReference type="STRING" id="117157.SAMN04489717_3190"/>
<accession>A0A1H1TGR5</accession>
<feature type="compositionally biased region" description="Acidic residues" evidence="1">
    <location>
        <begin position="115"/>
        <end position="138"/>
    </location>
</feature>
<protein>
    <submittedName>
        <fullName evidence="2">Uncharacterized protein</fullName>
    </submittedName>
</protein>
<dbReference type="RefSeq" id="WP_092654451.1">
    <property type="nucleotide sequence ID" value="NZ_LT629732.1"/>
</dbReference>
<proteinExistence type="predicted"/>
<sequence length="210" mass="22713">MDNTTKIVLAVVGGYVLGRRKKARFALLLGSALAGKRLDLRSLGQEAFERLSESPQFGRIKDEVTGELVSTGRAAAMASLTKPLDRLADSLEERTAGLTGKPSGDGKGRGREDEDRAEGEEAEERQEPEEPEEPEEERAEGRRGERKGRPTRGRGGEPRTGDRRTGEGRRPGGSRGRSERPERGGRGGEKSERARSERSSSRSASRGGSG</sequence>
<feature type="compositionally biased region" description="Low complexity" evidence="1">
    <location>
        <begin position="201"/>
        <end position="210"/>
    </location>
</feature>
<dbReference type="EMBL" id="LT629732">
    <property type="protein sequence ID" value="SDS59422.1"/>
    <property type="molecule type" value="Genomic_DNA"/>
</dbReference>
<organism evidence="2 3">
    <name type="scientific">Actinopolymorpha singaporensis</name>
    <dbReference type="NCBI Taxonomy" id="117157"/>
    <lineage>
        <taxon>Bacteria</taxon>
        <taxon>Bacillati</taxon>
        <taxon>Actinomycetota</taxon>
        <taxon>Actinomycetes</taxon>
        <taxon>Propionibacteriales</taxon>
        <taxon>Actinopolymorphaceae</taxon>
        <taxon>Actinopolymorpha</taxon>
    </lineage>
</organism>
<feature type="compositionally biased region" description="Basic and acidic residues" evidence="1">
    <location>
        <begin position="104"/>
        <end position="114"/>
    </location>
</feature>
<gene>
    <name evidence="2" type="ORF">SAMN04489717_3190</name>
</gene>
<feature type="region of interest" description="Disordered" evidence="1">
    <location>
        <begin position="92"/>
        <end position="210"/>
    </location>
</feature>
<dbReference type="Proteomes" id="UP000198983">
    <property type="component" value="Chromosome I"/>
</dbReference>
<reference evidence="2 3" key="1">
    <citation type="submission" date="2016-10" db="EMBL/GenBank/DDBJ databases">
        <authorList>
            <person name="de Groot N.N."/>
        </authorList>
    </citation>
    <scope>NUCLEOTIDE SEQUENCE [LARGE SCALE GENOMIC DNA]</scope>
    <source>
        <strain evidence="2 3">DSM 22024</strain>
    </source>
</reference>
<keyword evidence="3" id="KW-1185">Reference proteome</keyword>
<dbReference type="AlphaFoldDB" id="A0A1H1TGR5"/>
<evidence type="ECO:0000256" key="1">
    <source>
        <dbReference type="SAM" id="MobiDB-lite"/>
    </source>
</evidence>